<proteinExistence type="inferred from homology"/>
<comment type="caution">
    <text evidence="8">The sequence shown here is derived from an EMBL/GenBank/DDBJ whole genome shotgun (WGS) entry which is preliminary data.</text>
</comment>
<keyword evidence="9" id="KW-1185">Reference proteome</keyword>
<accession>A0A937R7M9</accession>
<dbReference type="GO" id="GO:0051213">
    <property type="term" value="F:dioxygenase activity"/>
    <property type="evidence" value="ECO:0007669"/>
    <property type="project" value="UniProtKB-KW"/>
</dbReference>
<comment type="cofactor">
    <cofactor evidence="1">
        <name>Fe(2+)</name>
        <dbReference type="ChEBI" id="CHEBI:29033"/>
    </cofactor>
</comment>
<dbReference type="RefSeq" id="WP_203002272.1">
    <property type="nucleotide sequence ID" value="NZ_JADWYU010000389.1"/>
</dbReference>
<dbReference type="Proteomes" id="UP000604475">
    <property type="component" value="Unassembled WGS sequence"/>
</dbReference>
<dbReference type="PANTHER" id="PTHR43779">
    <property type="entry name" value="DIOXYGENASE RV0097-RELATED"/>
    <property type="match status" value="1"/>
</dbReference>
<evidence type="ECO:0000259" key="7">
    <source>
        <dbReference type="Pfam" id="PF02668"/>
    </source>
</evidence>
<dbReference type="SUPFAM" id="SSF51197">
    <property type="entry name" value="Clavaminate synthase-like"/>
    <property type="match status" value="1"/>
</dbReference>
<organism evidence="8 9">
    <name type="scientific">Frankia nepalensis</name>
    <dbReference type="NCBI Taxonomy" id="1836974"/>
    <lineage>
        <taxon>Bacteria</taxon>
        <taxon>Bacillati</taxon>
        <taxon>Actinomycetota</taxon>
        <taxon>Actinomycetes</taxon>
        <taxon>Frankiales</taxon>
        <taxon>Frankiaceae</taxon>
        <taxon>Frankia</taxon>
    </lineage>
</organism>
<dbReference type="Pfam" id="PF02668">
    <property type="entry name" value="TauD"/>
    <property type="match status" value="1"/>
</dbReference>
<comment type="similarity">
    <text evidence="2">Belongs to the TfdA dioxygenase family.</text>
</comment>
<reference evidence="8" key="1">
    <citation type="submission" date="2020-12" db="EMBL/GenBank/DDBJ databases">
        <title>Genomic characterization of non-nitrogen-fixing Frankia strains.</title>
        <authorList>
            <person name="Carlos-Shanley C."/>
            <person name="Guerra T."/>
            <person name="Hahn D."/>
        </authorList>
    </citation>
    <scope>NUCLEOTIDE SEQUENCE</scope>
    <source>
        <strain evidence="8">CN6</strain>
    </source>
</reference>
<dbReference type="Gene3D" id="3.60.130.10">
    <property type="entry name" value="Clavaminate synthase-like"/>
    <property type="match status" value="1"/>
</dbReference>
<name>A0A937R7M9_9ACTN</name>
<keyword evidence="5" id="KW-0560">Oxidoreductase</keyword>
<dbReference type="PANTHER" id="PTHR43779:SF3">
    <property type="entry name" value="(3R)-3-[(CARBOXYMETHYL)AMINO]FATTY ACID OXYGENASE_DECARBOXYLASE"/>
    <property type="match status" value="1"/>
</dbReference>
<evidence type="ECO:0000313" key="9">
    <source>
        <dbReference type="Proteomes" id="UP000604475"/>
    </source>
</evidence>
<evidence type="ECO:0000256" key="3">
    <source>
        <dbReference type="ARBA" id="ARBA00022723"/>
    </source>
</evidence>
<feature type="domain" description="TauD/TfdA-like" evidence="7">
    <location>
        <begin position="5"/>
        <end position="269"/>
    </location>
</feature>
<evidence type="ECO:0000313" key="8">
    <source>
        <dbReference type="EMBL" id="MBL7627198.1"/>
    </source>
</evidence>
<dbReference type="AlphaFoldDB" id="A0A937R7M9"/>
<evidence type="ECO:0000256" key="2">
    <source>
        <dbReference type="ARBA" id="ARBA00005896"/>
    </source>
</evidence>
<gene>
    <name evidence="8" type="ORF">I7412_08460</name>
</gene>
<keyword evidence="3" id="KW-0479">Metal-binding</keyword>
<keyword evidence="4 8" id="KW-0223">Dioxygenase</keyword>
<keyword evidence="6" id="KW-0408">Iron</keyword>
<dbReference type="EMBL" id="JAEACQ010000157">
    <property type="protein sequence ID" value="MBL7627198.1"/>
    <property type="molecule type" value="Genomic_DNA"/>
</dbReference>
<dbReference type="InterPro" id="IPR042098">
    <property type="entry name" value="TauD-like_sf"/>
</dbReference>
<dbReference type="InterPro" id="IPR003819">
    <property type="entry name" value="TauD/TfdA-like"/>
</dbReference>
<evidence type="ECO:0000256" key="6">
    <source>
        <dbReference type="ARBA" id="ARBA00023004"/>
    </source>
</evidence>
<dbReference type="InterPro" id="IPR051178">
    <property type="entry name" value="TfdA_dioxygenase"/>
</dbReference>
<sequence>MAITTTPITPTTGVEITGLAGSALVDKAVAADTVAALDERGVVIYREADVADEDLVAFSRMLGEVVPPRHGSVKGHPEVQAITRDASKSKMAAYREATFWWHFDGSTDVFPDKYTLLTARAVSVDDDGDTEFANTYAAYDALSDEEKAELAGQRVVHSFAASQLKVYPDPAPQERAAWDRIPSREHPLVWSRRSGRTSMLLGSTAGEVVGRPADEGLALLDRLLAASTQPEFVVRHKWRRGDLVIWDNTGMLHRALPYGESSHRLMHRTSIAGDEAIA</sequence>
<dbReference type="GO" id="GO:0046872">
    <property type="term" value="F:metal ion binding"/>
    <property type="evidence" value="ECO:0007669"/>
    <property type="project" value="UniProtKB-KW"/>
</dbReference>
<evidence type="ECO:0000256" key="4">
    <source>
        <dbReference type="ARBA" id="ARBA00022964"/>
    </source>
</evidence>
<evidence type="ECO:0000256" key="1">
    <source>
        <dbReference type="ARBA" id="ARBA00001954"/>
    </source>
</evidence>
<evidence type="ECO:0000256" key="5">
    <source>
        <dbReference type="ARBA" id="ARBA00023002"/>
    </source>
</evidence>
<protein>
    <submittedName>
        <fullName evidence="8">TauD/TfdA family dioxygenase</fullName>
    </submittedName>
</protein>